<reference evidence="2" key="1">
    <citation type="submission" date="2019-10" db="EMBL/GenBank/DDBJ databases">
        <title>The sequence and de novo assembly of the wild yak genome.</title>
        <authorList>
            <person name="Liu Y."/>
        </authorList>
    </citation>
    <scope>NUCLEOTIDE SEQUENCE [LARGE SCALE GENOMIC DNA]</scope>
    <source>
        <strain evidence="2">WY2019</strain>
    </source>
</reference>
<keyword evidence="3" id="KW-1185">Reference proteome</keyword>
<dbReference type="AlphaFoldDB" id="A0A6B0RAI1"/>
<feature type="compositionally biased region" description="Basic residues" evidence="1">
    <location>
        <begin position="1"/>
        <end position="16"/>
    </location>
</feature>
<feature type="compositionally biased region" description="Basic and acidic residues" evidence="1">
    <location>
        <begin position="25"/>
        <end position="48"/>
    </location>
</feature>
<organism evidence="2 3">
    <name type="scientific">Bos mutus</name>
    <name type="common">wild yak</name>
    <dbReference type="NCBI Taxonomy" id="72004"/>
    <lineage>
        <taxon>Eukaryota</taxon>
        <taxon>Metazoa</taxon>
        <taxon>Chordata</taxon>
        <taxon>Craniata</taxon>
        <taxon>Vertebrata</taxon>
        <taxon>Euteleostomi</taxon>
        <taxon>Mammalia</taxon>
        <taxon>Eutheria</taxon>
        <taxon>Laurasiatheria</taxon>
        <taxon>Artiodactyla</taxon>
        <taxon>Ruminantia</taxon>
        <taxon>Pecora</taxon>
        <taxon>Bovidae</taxon>
        <taxon>Bovinae</taxon>
        <taxon>Bos</taxon>
    </lineage>
</organism>
<evidence type="ECO:0000313" key="3">
    <source>
        <dbReference type="Proteomes" id="UP000322234"/>
    </source>
</evidence>
<comment type="caution">
    <text evidence="2">The sequence shown here is derived from an EMBL/GenBank/DDBJ whole genome shotgun (WGS) entry which is preliminary data.</text>
</comment>
<gene>
    <name evidence="2" type="ORF">E5288_WYG003146</name>
</gene>
<evidence type="ECO:0000313" key="2">
    <source>
        <dbReference type="EMBL" id="MXQ86302.1"/>
    </source>
</evidence>
<dbReference type="Proteomes" id="UP000322234">
    <property type="component" value="Unassembled WGS sequence"/>
</dbReference>
<evidence type="ECO:0000256" key="1">
    <source>
        <dbReference type="SAM" id="MobiDB-lite"/>
    </source>
</evidence>
<name>A0A6B0RAI1_9CETA</name>
<accession>A0A6B0RAI1</accession>
<protein>
    <submittedName>
        <fullName evidence="2">Uncharacterized protein</fullName>
    </submittedName>
</protein>
<feature type="region of interest" description="Disordered" evidence="1">
    <location>
        <begin position="1"/>
        <end position="57"/>
    </location>
</feature>
<dbReference type="EMBL" id="VBQZ03000032">
    <property type="protein sequence ID" value="MXQ86302.1"/>
    <property type="molecule type" value="Genomic_DNA"/>
</dbReference>
<proteinExistence type="predicted"/>
<sequence length="121" mass="13882">MFRRISKKYTHHHANRNQKSSHGYFTRENDGGGAETEPKEQKYRRWREASTSTPEVPRACGIERAQSLYGFHEIQGPRGLAGGCTVHNPAFRVAAEHPKKIIHRHRKISTAYSDVENKLTK</sequence>